<comment type="similarity">
    <text evidence="1">Belongs to the LysR transcriptional regulatory family.</text>
</comment>
<dbReference type="FunFam" id="1.10.10.10:FF:000001">
    <property type="entry name" value="LysR family transcriptional regulator"/>
    <property type="match status" value="1"/>
</dbReference>
<dbReference type="GO" id="GO:0003700">
    <property type="term" value="F:DNA-binding transcription factor activity"/>
    <property type="evidence" value="ECO:0007669"/>
    <property type="project" value="InterPro"/>
</dbReference>
<evidence type="ECO:0000256" key="3">
    <source>
        <dbReference type="ARBA" id="ARBA00023125"/>
    </source>
</evidence>
<evidence type="ECO:0000313" key="6">
    <source>
        <dbReference type="EMBL" id="AXI04013.1"/>
    </source>
</evidence>
<dbReference type="Gene3D" id="1.10.10.10">
    <property type="entry name" value="Winged helix-like DNA-binding domain superfamily/Winged helix DNA-binding domain"/>
    <property type="match status" value="1"/>
</dbReference>
<dbReference type="GO" id="GO:0043565">
    <property type="term" value="F:sequence-specific DNA binding"/>
    <property type="evidence" value="ECO:0007669"/>
    <property type="project" value="TreeGrafter"/>
</dbReference>
<dbReference type="InterPro" id="IPR000847">
    <property type="entry name" value="LysR_HTH_N"/>
</dbReference>
<dbReference type="InterPro" id="IPR036388">
    <property type="entry name" value="WH-like_DNA-bd_sf"/>
</dbReference>
<dbReference type="KEGG" id="mbah:HYN46_14885"/>
<dbReference type="SUPFAM" id="SSF53850">
    <property type="entry name" value="Periplasmic binding protein-like II"/>
    <property type="match status" value="1"/>
</dbReference>
<keyword evidence="7" id="KW-1185">Reference proteome</keyword>
<organism evidence="6 7">
    <name type="scientific">Aquirhabdus parva</name>
    <dbReference type="NCBI Taxonomy" id="2283318"/>
    <lineage>
        <taxon>Bacteria</taxon>
        <taxon>Pseudomonadati</taxon>
        <taxon>Pseudomonadota</taxon>
        <taxon>Gammaproteobacteria</taxon>
        <taxon>Moraxellales</taxon>
        <taxon>Moraxellaceae</taxon>
        <taxon>Aquirhabdus</taxon>
    </lineage>
</organism>
<dbReference type="PANTHER" id="PTHR30537">
    <property type="entry name" value="HTH-TYPE TRANSCRIPTIONAL REGULATOR"/>
    <property type="match status" value="1"/>
</dbReference>
<dbReference type="PANTHER" id="PTHR30537:SF5">
    <property type="entry name" value="HTH-TYPE TRANSCRIPTIONAL ACTIVATOR TTDR-RELATED"/>
    <property type="match status" value="1"/>
</dbReference>
<dbReference type="Pfam" id="PF03466">
    <property type="entry name" value="LysR_substrate"/>
    <property type="match status" value="1"/>
</dbReference>
<dbReference type="Pfam" id="PF00126">
    <property type="entry name" value="HTH_1"/>
    <property type="match status" value="1"/>
</dbReference>
<dbReference type="SUPFAM" id="SSF46785">
    <property type="entry name" value="Winged helix' DNA-binding domain"/>
    <property type="match status" value="1"/>
</dbReference>
<reference evidence="6" key="1">
    <citation type="submission" date="2018-07" db="EMBL/GenBank/DDBJ databases">
        <title>Genome sequencing of Moraxellaceae gen. HYN0046.</title>
        <authorList>
            <person name="Kim M."/>
            <person name="Yi H."/>
        </authorList>
    </citation>
    <scope>NUCLEOTIDE SEQUENCE [LARGE SCALE GENOMIC DNA]</scope>
    <source>
        <strain evidence="6">HYN0046</strain>
    </source>
</reference>
<evidence type="ECO:0000256" key="4">
    <source>
        <dbReference type="ARBA" id="ARBA00023163"/>
    </source>
</evidence>
<dbReference type="RefSeq" id="WP_114900121.1">
    <property type="nucleotide sequence ID" value="NZ_CP031222.1"/>
</dbReference>
<keyword evidence="2" id="KW-0805">Transcription regulation</keyword>
<dbReference type="EMBL" id="CP031222">
    <property type="protein sequence ID" value="AXI04013.1"/>
    <property type="molecule type" value="Genomic_DNA"/>
</dbReference>
<keyword evidence="3" id="KW-0238">DNA-binding</keyword>
<gene>
    <name evidence="6" type="ORF">HYN46_14885</name>
</gene>
<dbReference type="InterPro" id="IPR036390">
    <property type="entry name" value="WH_DNA-bd_sf"/>
</dbReference>
<proteinExistence type="inferred from homology"/>
<evidence type="ECO:0000259" key="5">
    <source>
        <dbReference type="PROSITE" id="PS50931"/>
    </source>
</evidence>
<dbReference type="AlphaFoldDB" id="A0A345P9Q4"/>
<dbReference type="InterPro" id="IPR005119">
    <property type="entry name" value="LysR_subst-bd"/>
</dbReference>
<feature type="domain" description="HTH lysR-type" evidence="5">
    <location>
        <begin position="1"/>
        <end position="60"/>
    </location>
</feature>
<evidence type="ECO:0000256" key="2">
    <source>
        <dbReference type="ARBA" id="ARBA00023015"/>
    </source>
</evidence>
<dbReference type="Gene3D" id="3.40.190.290">
    <property type="match status" value="1"/>
</dbReference>
<name>A0A345P9Q4_9GAMM</name>
<keyword evidence="4" id="KW-0804">Transcription</keyword>
<dbReference type="GO" id="GO:0006351">
    <property type="term" value="P:DNA-templated transcription"/>
    <property type="evidence" value="ECO:0007669"/>
    <property type="project" value="TreeGrafter"/>
</dbReference>
<sequence length="306" mass="33998">MDKHIRHMLYFVEIVEAGSISGAAARLGTSKSVVSLHLKTLESELGLTLLTRSTRQQSLTSTGQQFYKRCREMHDVLSQAWQEARDHQQLALGTLRISAPHALIGPIVAPAIGDLVSEHEGITPFLMGNDNRANLIEDKIDLAIRVGKMPSSEYKQKKIGGFNDVLCASPEYLKKHNISPEQMLAAHLSMQKVDYVANSWQGTQITHALKHKQTQEVVKLSFTANRNCNSLLAVVAMVRAGCGFAFIPDFVFHPYEQSGELVQVFPDYVCEYAPVYAVYAYKGQPPTLVRLAIDAIKKKLGESMED</sequence>
<evidence type="ECO:0000313" key="7">
    <source>
        <dbReference type="Proteomes" id="UP000253940"/>
    </source>
</evidence>
<protein>
    <submittedName>
        <fullName evidence="6">LysR family transcriptional regulator</fullName>
    </submittedName>
</protein>
<evidence type="ECO:0000256" key="1">
    <source>
        <dbReference type="ARBA" id="ARBA00009437"/>
    </source>
</evidence>
<dbReference type="Proteomes" id="UP000253940">
    <property type="component" value="Chromosome"/>
</dbReference>
<accession>A0A345P9Q4</accession>
<dbReference type="PROSITE" id="PS50931">
    <property type="entry name" value="HTH_LYSR"/>
    <property type="match status" value="1"/>
</dbReference>
<dbReference type="OrthoDB" id="9786526at2"/>
<dbReference type="CDD" id="cd08422">
    <property type="entry name" value="PBP2_CrgA_like"/>
    <property type="match status" value="1"/>
</dbReference>
<dbReference type="InterPro" id="IPR058163">
    <property type="entry name" value="LysR-type_TF_proteobact-type"/>
</dbReference>